<evidence type="ECO:0000256" key="5">
    <source>
        <dbReference type="ARBA" id="ARBA00022771"/>
    </source>
</evidence>
<keyword evidence="4" id="KW-0479">Metal-binding</keyword>
<reference evidence="11 12" key="1">
    <citation type="journal article" date="2022" name="Nat. Plants">
        <title>Genomes of leafy and leafless Platanthera orchids illuminate the evolution of mycoheterotrophy.</title>
        <authorList>
            <person name="Li M.H."/>
            <person name="Liu K.W."/>
            <person name="Li Z."/>
            <person name="Lu H.C."/>
            <person name="Ye Q.L."/>
            <person name="Zhang D."/>
            <person name="Wang J.Y."/>
            <person name="Li Y.F."/>
            <person name="Zhong Z.M."/>
            <person name="Liu X."/>
            <person name="Yu X."/>
            <person name="Liu D.K."/>
            <person name="Tu X.D."/>
            <person name="Liu B."/>
            <person name="Hao Y."/>
            <person name="Liao X.Y."/>
            <person name="Jiang Y.T."/>
            <person name="Sun W.H."/>
            <person name="Chen J."/>
            <person name="Chen Y.Q."/>
            <person name="Ai Y."/>
            <person name="Zhai J.W."/>
            <person name="Wu S.S."/>
            <person name="Zhou Z."/>
            <person name="Hsiao Y.Y."/>
            <person name="Wu W.L."/>
            <person name="Chen Y.Y."/>
            <person name="Lin Y.F."/>
            <person name="Hsu J.L."/>
            <person name="Li C.Y."/>
            <person name="Wang Z.W."/>
            <person name="Zhao X."/>
            <person name="Zhong W.Y."/>
            <person name="Ma X.K."/>
            <person name="Ma L."/>
            <person name="Huang J."/>
            <person name="Chen G.Z."/>
            <person name="Huang M.Z."/>
            <person name="Huang L."/>
            <person name="Peng D.H."/>
            <person name="Luo Y.B."/>
            <person name="Zou S.Q."/>
            <person name="Chen S.P."/>
            <person name="Lan S."/>
            <person name="Tsai W.C."/>
            <person name="Van de Peer Y."/>
            <person name="Liu Z.J."/>
        </authorList>
    </citation>
    <scope>NUCLEOTIDE SEQUENCE [LARGE SCALE GENOMIC DNA]</scope>
    <source>
        <strain evidence="11">Lor287</strain>
    </source>
</reference>
<evidence type="ECO:0000256" key="2">
    <source>
        <dbReference type="ARBA" id="ARBA00012483"/>
    </source>
</evidence>
<evidence type="ECO:0000256" key="3">
    <source>
        <dbReference type="ARBA" id="ARBA00022679"/>
    </source>
</evidence>
<evidence type="ECO:0000256" key="7">
    <source>
        <dbReference type="ARBA" id="ARBA00022833"/>
    </source>
</evidence>
<keyword evidence="6" id="KW-0833">Ubl conjugation pathway</keyword>
<comment type="catalytic activity">
    <reaction evidence="1">
        <text>S-ubiquitinyl-[E2 ubiquitin-conjugating enzyme]-L-cysteine + [acceptor protein]-L-lysine = [E2 ubiquitin-conjugating enzyme]-L-cysteine + N(6)-ubiquitinyl-[acceptor protein]-L-lysine.</text>
        <dbReference type="EC" id="2.3.2.27"/>
    </reaction>
</comment>
<keyword evidence="7" id="KW-0862">Zinc</keyword>
<feature type="domain" description="RING-type" evidence="10">
    <location>
        <begin position="193"/>
        <end position="234"/>
    </location>
</feature>
<dbReference type="InterPro" id="IPR001841">
    <property type="entry name" value="Znf_RING"/>
</dbReference>
<feature type="compositionally biased region" description="Basic and acidic residues" evidence="9">
    <location>
        <begin position="297"/>
        <end position="307"/>
    </location>
</feature>
<dbReference type="Pfam" id="PF13639">
    <property type="entry name" value="zf-RING_2"/>
    <property type="match status" value="1"/>
</dbReference>
<dbReference type="SUPFAM" id="SSF57850">
    <property type="entry name" value="RING/U-box"/>
    <property type="match status" value="1"/>
</dbReference>
<dbReference type="EC" id="2.3.2.27" evidence="2"/>
<feature type="region of interest" description="Disordered" evidence="9">
    <location>
        <begin position="238"/>
        <end position="314"/>
    </location>
</feature>
<feature type="compositionally biased region" description="Basic and acidic residues" evidence="9">
    <location>
        <begin position="238"/>
        <end position="272"/>
    </location>
</feature>
<evidence type="ECO:0000256" key="4">
    <source>
        <dbReference type="ARBA" id="ARBA00022723"/>
    </source>
</evidence>
<sequence>MTHASKRTPPPASEPQGHPSHFSIQVTLAAQPVARRKSSEIQPKENRATNLKTMQSDCRTHWCHGCNRAVRPRRSRPVVCPDCNGGFVQEFDDAPTTTGQGAEPAAEGDDRYAAGEALNDAEYTALLDSGALDPEAMRGFVRDYATEPELEDLVNTLSLSDRRSQPPPTGGPPTDCLGTVEISRKHLRGDSQCPVCMEKFKLGSRVREMPCKHLFHRDCIVPWLARHNTCPVCRRQVGRREDGRREDGRREDGRREDGRREDGRREDHRGEHGGNGPVDRGWMDAVARFWPFGSSGERPESGERTSFDEWWPFE</sequence>
<dbReference type="PROSITE" id="PS50089">
    <property type="entry name" value="ZF_RING_2"/>
    <property type="match status" value="1"/>
</dbReference>
<evidence type="ECO:0000256" key="6">
    <source>
        <dbReference type="ARBA" id="ARBA00022786"/>
    </source>
</evidence>
<dbReference type="PANTHER" id="PTHR15710">
    <property type="entry name" value="E3 UBIQUITIN-PROTEIN LIGASE PRAJA"/>
    <property type="match status" value="1"/>
</dbReference>
<keyword evidence="12" id="KW-1185">Reference proteome</keyword>
<dbReference type="PANTHER" id="PTHR15710:SF18">
    <property type="entry name" value="RING-TYPE E3 UBIQUITIN TRANSFERASE"/>
    <property type="match status" value="1"/>
</dbReference>
<dbReference type="EMBL" id="JBBWWQ010000001">
    <property type="protein sequence ID" value="KAK8956986.1"/>
    <property type="molecule type" value="Genomic_DNA"/>
</dbReference>
<name>A0AAP0GFM6_9ASPA</name>
<keyword evidence="3" id="KW-0808">Transferase</keyword>
<dbReference type="Pfam" id="PF14369">
    <property type="entry name" value="Zn_ribbon_19"/>
    <property type="match status" value="1"/>
</dbReference>
<evidence type="ECO:0000259" key="10">
    <source>
        <dbReference type="PROSITE" id="PS50089"/>
    </source>
</evidence>
<keyword evidence="5 8" id="KW-0863">Zinc-finger</keyword>
<dbReference type="InterPro" id="IPR039525">
    <property type="entry name" value="RNF126-like_zinc-ribbon"/>
</dbReference>
<evidence type="ECO:0000256" key="9">
    <source>
        <dbReference type="SAM" id="MobiDB-lite"/>
    </source>
</evidence>
<feature type="region of interest" description="Disordered" evidence="9">
    <location>
        <begin position="158"/>
        <end position="178"/>
    </location>
</feature>
<dbReference type="CDD" id="cd16667">
    <property type="entry name" value="RING-H2_RNF126-like"/>
    <property type="match status" value="1"/>
</dbReference>
<dbReference type="Proteomes" id="UP001418222">
    <property type="component" value="Unassembled WGS sequence"/>
</dbReference>
<comment type="caution">
    <text evidence="11">The sequence shown here is derived from an EMBL/GenBank/DDBJ whole genome shotgun (WGS) entry which is preliminary data.</text>
</comment>
<dbReference type="FunFam" id="3.30.40.10:FF:000127">
    <property type="entry name" value="E3 ubiquitin-protein ligase RNF181"/>
    <property type="match status" value="1"/>
</dbReference>
<dbReference type="Gene3D" id="3.30.40.10">
    <property type="entry name" value="Zinc/RING finger domain, C3HC4 (zinc finger)"/>
    <property type="match status" value="1"/>
</dbReference>
<evidence type="ECO:0000256" key="1">
    <source>
        <dbReference type="ARBA" id="ARBA00000900"/>
    </source>
</evidence>
<gene>
    <name evidence="11" type="ORF">KSP39_PZI001419</name>
</gene>
<dbReference type="GO" id="GO:0016567">
    <property type="term" value="P:protein ubiquitination"/>
    <property type="evidence" value="ECO:0007669"/>
    <property type="project" value="TreeGrafter"/>
</dbReference>
<dbReference type="GO" id="GO:0005737">
    <property type="term" value="C:cytoplasm"/>
    <property type="evidence" value="ECO:0007669"/>
    <property type="project" value="TreeGrafter"/>
</dbReference>
<dbReference type="AlphaFoldDB" id="A0AAP0GFM6"/>
<feature type="region of interest" description="Disordered" evidence="9">
    <location>
        <begin position="1"/>
        <end position="22"/>
    </location>
</feature>
<dbReference type="GO" id="GO:0008270">
    <property type="term" value="F:zinc ion binding"/>
    <property type="evidence" value="ECO:0007669"/>
    <property type="project" value="UniProtKB-KW"/>
</dbReference>
<dbReference type="GO" id="GO:0061630">
    <property type="term" value="F:ubiquitin protein ligase activity"/>
    <property type="evidence" value="ECO:0007669"/>
    <property type="project" value="UniProtKB-EC"/>
</dbReference>
<accession>A0AAP0GFM6</accession>
<dbReference type="InterPro" id="IPR013083">
    <property type="entry name" value="Znf_RING/FYVE/PHD"/>
</dbReference>
<protein>
    <recommendedName>
        <fullName evidence="2">RING-type E3 ubiquitin transferase</fullName>
        <ecNumber evidence="2">2.3.2.27</ecNumber>
    </recommendedName>
</protein>
<dbReference type="SMART" id="SM00184">
    <property type="entry name" value="RING"/>
    <property type="match status" value="1"/>
</dbReference>
<proteinExistence type="predicted"/>
<evidence type="ECO:0000313" key="11">
    <source>
        <dbReference type="EMBL" id="KAK8956986.1"/>
    </source>
</evidence>
<evidence type="ECO:0000256" key="8">
    <source>
        <dbReference type="PROSITE-ProRule" id="PRU00175"/>
    </source>
</evidence>
<organism evidence="11 12">
    <name type="scientific">Platanthera zijinensis</name>
    <dbReference type="NCBI Taxonomy" id="2320716"/>
    <lineage>
        <taxon>Eukaryota</taxon>
        <taxon>Viridiplantae</taxon>
        <taxon>Streptophyta</taxon>
        <taxon>Embryophyta</taxon>
        <taxon>Tracheophyta</taxon>
        <taxon>Spermatophyta</taxon>
        <taxon>Magnoliopsida</taxon>
        <taxon>Liliopsida</taxon>
        <taxon>Asparagales</taxon>
        <taxon>Orchidaceae</taxon>
        <taxon>Orchidoideae</taxon>
        <taxon>Orchideae</taxon>
        <taxon>Orchidinae</taxon>
        <taxon>Platanthera</taxon>
    </lineage>
</organism>
<evidence type="ECO:0000313" key="12">
    <source>
        <dbReference type="Proteomes" id="UP001418222"/>
    </source>
</evidence>